<dbReference type="Gene3D" id="1.10.10.10">
    <property type="entry name" value="Winged helix-like DNA-binding domain superfamily/Winged helix DNA-binding domain"/>
    <property type="match status" value="1"/>
</dbReference>
<dbReference type="Pfam" id="PF22548">
    <property type="entry name" value="AEP-TOTE"/>
    <property type="match status" value="1"/>
</dbReference>
<comment type="caution">
    <text evidence="2">The sequence shown here is derived from an EMBL/GenBank/DDBJ whole genome shotgun (WGS) entry which is preliminary data.</text>
</comment>
<protein>
    <recommendedName>
        <fullName evidence="1">TOTE conflict system primase domain-containing protein</fullName>
    </recommendedName>
</protein>
<gene>
    <name evidence="2" type="ORF">J2Z70_002941</name>
</gene>
<evidence type="ECO:0000259" key="1">
    <source>
        <dbReference type="Pfam" id="PF22548"/>
    </source>
</evidence>
<dbReference type="Proteomes" id="UP000773462">
    <property type="component" value="Unassembled WGS sequence"/>
</dbReference>
<evidence type="ECO:0000313" key="2">
    <source>
        <dbReference type="EMBL" id="MBP2112787.1"/>
    </source>
</evidence>
<reference evidence="2 3" key="1">
    <citation type="submission" date="2021-03" db="EMBL/GenBank/DDBJ databases">
        <title>Genomic Encyclopedia of Type Strains, Phase IV (KMG-IV): sequencing the most valuable type-strain genomes for metagenomic binning, comparative biology and taxonomic classification.</title>
        <authorList>
            <person name="Goeker M."/>
        </authorList>
    </citation>
    <scope>NUCLEOTIDE SEQUENCE [LARGE SCALE GENOMIC DNA]</scope>
    <source>
        <strain evidence="2 3">DSM 101953</strain>
    </source>
</reference>
<proteinExistence type="predicted"/>
<evidence type="ECO:0000313" key="3">
    <source>
        <dbReference type="Proteomes" id="UP000773462"/>
    </source>
</evidence>
<name>A0ABS4NRV3_9BACL</name>
<keyword evidence="3" id="KW-1185">Reference proteome</keyword>
<dbReference type="RefSeq" id="WP_209874062.1">
    <property type="nucleotide sequence ID" value="NZ_JAGGLV010000008.1"/>
</dbReference>
<feature type="domain" description="TOTE conflict system primase" evidence="1">
    <location>
        <begin position="35"/>
        <end position="200"/>
    </location>
</feature>
<organism evidence="2 3">
    <name type="scientific">Paenibacillus silagei</name>
    <dbReference type="NCBI Taxonomy" id="1670801"/>
    <lineage>
        <taxon>Bacteria</taxon>
        <taxon>Bacillati</taxon>
        <taxon>Bacillota</taxon>
        <taxon>Bacilli</taxon>
        <taxon>Bacillales</taxon>
        <taxon>Paenibacillaceae</taxon>
        <taxon>Paenibacillus</taxon>
    </lineage>
</organism>
<dbReference type="EMBL" id="JAGGLV010000008">
    <property type="protein sequence ID" value="MBP2112787.1"/>
    <property type="molecule type" value="Genomic_DNA"/>
</dbReference>
<dbReference type="SUPFAM" id="SSF56747">
    <property type="entry name" value="Prim-pol domain"/>
    <property type="match status" value="1"/>
</dbReference>
<dbReference type="InterPro" id="IPR036388">
    <property type="entry name" value="WH-like_DNA-bd_sf"/>
</dbReference>
<accession>A0ABS4NRV3</accession>
<dbReference type="InterPro" id="IPR054347">
    <property type="entry name" value="TOTE_primase"/>
</dbReference>
<sequence>MQIVIDKIFDLYLIQNKKFLIQLKNGEYVHNQPDITLGRFQLSKHLLGGQTIGTFSDRYRTKFICFDIDCENIEYAKWMAYKITNALFCKGFGEYVVSFSGKKGYHIEIFLDKAISNTLALRFFHFILFCAEIPTGRTEQGQVEYRPSNSLGVKIPLGVHQITKEFCGFCCVEEGMRVFNKNESTEYLTSIRKSKAENILNVLNEYYPDELKNKINFDLSSGTRAKGHANTDYQIIDKPNEFTFAHASNLYQNGMSGSGQRHNSFMLLARLMNHNGVRPDEAKIEIMNWLEIQNEQFYKTSWDECLKDASNVTDFVYSNNLSLFKNEKELVVSTPEIDAIIKNCIEKNLKILMYSILIHSKRWAAEENGNFYMTYEQMALAARISIRTTIRLVKKLEDIGMIEVLRRDQKQKGTFKKLPNIYRLLIDQLIESELPILDNRKCDVLQNLAFEECLRFFYSDDILRQILPRRQYSIFTKNKKILDLGGSLVFQNLKR</sequence>